<evidence type="ECO:0000313" key="3">
    <source>
        <dbReference type="Proteomes" id="UP001327560"/>
    </source>
</evidence>
<dbReference type="Proteomes" id="UP001327560">
    <property type="component" value="Chromosome 5"/>
</dbReference>
<organism evidence="2 3">
    <name type="scientific">Canna indica</name>
    <name type="common">Indian-shot</name>
    <dbReference type="NCBI Taxonomy" id="4628"/>
    <lineage>
        <taxon>Eukaryota</taxon>
        <taxon>Viridiplantae</taxon>
        <taxon>Streptophyta</taxon>
        <taxon>Embryophyta</taxon>
        <taxon>Tracheophyta</taxon>
        <taxon>Spermatophyta</taxon>
        <taxon>Magnoliopsida</taxon>
        <taxon>Liliopsida</taxon>
        <taxon>Zingiberales</taxon>
        <taxon>Cannaceae</taxon>
        <taxon>Canna</taxon>
    </lineage>
</organism>
<protein>
    <recommendedName>
        <fullName evidence="4">Protein POLAR LOCALIZATION DURING ASYMMETRIC DIVISION AND REDISTRIBUTION</fullName>
    </recommendedName>
</protein>
<feature type="coiled-coil region" evidence="1">
    <location>
        <begin position="334"/>
        <end position="396"/>
    </location>
</feature>
<name>A0AAQ3QEI3_9LILI</name>
<evidence type="ECO:0000256" key="1">
    <source>
        <dbReference type="SAM" id="Coils"/>
    </source>
</evidence>
<dbReference type="AlphaFoldDB" id="A0AAQ3QEI3"/>
<dbReference type="PANTHER" id="PTHR33476:SF22">
    <property type="entry name" value="PROTEIN POLAR LOCALIZATION DURING ASYMMETRIC DIVISION AND REDISTRIBUTION"/>
    <property type="match status" value="1"/>
</dbReference>
<evidence type="ECO:0008006" key="4">
    <source>
        <dbReference type="Google" id="ProtNLM"/>
    </source>
</evidence>
<dbReference type="EMBL" id="CP136894">
    <property type="protein sequence ID" value="WOL06436.1"/>
    <property type="molecule type" value="Genomic_DNA"/>
</dbReference>
<keyword evidence="3" id="KW-1185">Reference proteome</keyword>
<evidence type="ECO:0000313" key="2">
    <source>
        <dbReference type="EMBL" id="WOL06436.1"/>
    </source>
</evidence>
<keyword evidence="1" id="KW-0175">Coiled coil</keyword>
<dbReference type="PANTHER" id="PTHR33476">
    <property type="entry name" value="EMB|CAB62613.1"/>
    <property type="match status" value="1"/>
</dbReference>
<reference evidence="2 3" key="1">
    <citation type="submission" date="2023-10" db="EMBL/GenBank/DDBJ databases">
        <title>Chromosome-scale genome assembly provides insights into flower coloration mechanisms of Canna indica.</title>
        <authorList>
            <person name="Li C."/>
        </authorList>
    </citation>
    <scope>NUCLEOTIDE SEQUENCE [LARGE SCALE GENOMIC DNA]</scope>
    <source>
        <tissue evidence="2">Flower</tissue>
    </source>
</reference>
<accession>A0AAQ3QEI3</accession>
<dbReference type="InterPro" id="IPR040348">
    <property type="entry name" value="POLAR-like"/>
</dbReference>
<proteinExistence type="predicted"/>
<dbReference type="GO" id="GO:0008356">
    <property type="term" value="P:asymmetric cell division"/>
    <property type="evidence" value="ECO:0007669"/>
    <property type="project" value="InterPro"/>
</dbReference>
<gene>
    <name evidence="2" type="ORF">Cni_G15170</name>
</gene>
<sequence>MACSRKQGSALCFCAALQEEGMTPSEAAAAAAAAGRMRIADCLEENREGEVEDAWGAKRRELFLCLPPAAAACDAYSPRSFISRLLLPLRRPSPARSGGGEGVGCRVLFPKCGYGSRKGRERRLAEEVEVDDDAVVMVMEGRRPAVDEGRSEVCASPGRCELAVNSGKKNDELPLNLGMGVGLVFLLARSATEINKMVELREEMEHLVKDIKDKFQKKDVSFNSVESSNNLCRHDKELETEAQSKCVVAPRARRSLEMDIMEAELQAELEHLQSATDGNQEKMELASESFDDHNEESGRQCGVSANELTRRLNQLVETRQQEGISELESSFNCNNDLEENSSEDNGEVTEVNEEASGNYYGVSAPVLERRLHELLEARQRERIAELESALLCAERKLCEKEREICWWRDTARLVSQHSKEALNR</sequence>